<sequence>MVIFKRKIRYFSLIPAGVFSEDGKKHVTSSAVRLRKVQAIEQLKHE</sequence>
<dbReference type="Proteomes" id="UP000676336">
    <property type="component" value="Unassembled WGS sequence"/>
</dbReference>
<protein>
    <submittedName>
        <fullName evidence="1">Uncharacterized protein</fullName>
    </submittedName>
</protein>
<evidence type="ECO:0000313" key="1">
    <source>
        <dbReference type="EMBL" id="CAF4632830.1"/>
    </source>
</evidence>
<organism evidence="1 2">
    <name type="scientific">Rotaria magnacalcarata</name>
    <dbReference type="NCBI Taxonomy" id="392030"/>
    <lineage>
        <taxon>Eukaryota</taxon>
        <taxon>Metazoa</taxon>
        <taxon>Spiralia</taxon>
        <taxon>Gnathifera</taxon>
        <taxon>Rotifera</taxon>
        <taxon>Eurotatoria</taxon>
        <taxon>Bdelloidea</taxon>
        <taxon>Philodinida</taxon>
        <taxon>Philodinidae</taxon>
        <taxon>Rotaria</taxon>
    </lineage>
</organism>
<feature type="non-terminal residue" evidence="1">
    <location>
        <position position="46"/>
    </location>
</feature>
<evidence type="ECO:0000313" key="2">
    <source>
        <dbReference type="Proteomes" id="UP000676336"/>
    </source>
</evidence>
<dbReference type="EMBL" id="CAJOBI010110967">
    <property type="protein sequence ID" value="CAF4632830.1"/>
    <property type="molecule type" value="Genomic_DNA"/>
</dbReference>
<proteinExistence type="predicted"/>
<comment type="caution">
    <text evidence="1">The sequence shown here is derived from an EMBL/GenBank/DDBJ whole genome shotgun (WGS) entry which is preliminary data.</text>
</comment>
<gene>
    <name evidence="1" type="ORF">SMN809_LOCUS40355</name>
</gene>
<name>A0A8S2ZHB4_9BILA</name>
<accession>A0A8S2ZHB4</accession>
<reference evidence="1" key="1">
    <citation type="submission" date="2021-02" db="EMBL/GenBank/DDBJ databases">
        <authorList>
            <person name="Nowell W R."/>
        </authorList>
    </citation>
    <scope>NUCLEOTIDE SEQUENCE</scope>
</reference>
<dbReference type="AlphaFoldDB" id="A0A8S2ZHB4"/>